<evidence type="ECO:0000313" key="1">
    <source>
        <dbReference type="EMBL" id="MBM6878253.1"/>
    </source>
</evidence>
<keyword evidence="1" id="KW-0418">Kinase</keyword>
<dbReference type="EMBL" id="JACSNV010000011">
    <property type="protein sequence ID" value="MBM6878253.1"/>
    <property type="molecule type" value="Genomic_DNA"/>
</dbReference>
<accession>A0ABS2GBT8</accession>
<dbReference type="GO" id="GO:0016779">
    <property type="term" value="F:nucleotidyltransferase activity"/>
    <property type="evidence" value="ECO:0007669"/>
    <property type="project" value="UniProtKB-KW"/>
</dbReference>
<dbReference type="RefSeq" id="WP_205133927.1">
    <property type="nucleotide sequence ID" value="NZ_JACSNT010000010.1"/>
</dbReference>
<dbReference type="SUPFAM" id="SSF52540">
    <property type="entry name" value="P-loop containing nucleoside triphosphate hydrolases"/>
    <property type="match status" value="1"/>
</dbReference>
<keyword evidence="1" id="KW-0808">Transferase</keyword>
<gene>
    <name evidence="1" type="ORF">H9X83_08790</name>
</gene>
<dbReference type="Gene3D" id="3.40.50.300">
    <property type="entry name" value="P-loop containing nucleotide triphosphate hydrolases"/>
    <property type="match status" value="1"/>
</dbReference>
<evidence type="ECO:0000313" key="2">
    <source>
        <dbReference type="Proteomes" id="UP000729290"/>
    </source>
</evidence>
<organism evidence="1 2">
    <name type="scientific">Anaerotignum lactatifermentans</name>
    <dbReference type="NCBI Taxonomy" id="160404"/>
    <lineage>
        <taxon>Bacteria</taxon>
        <taxon>Bacillati</taxon>
        <taxon>Bacillota</taxon>
        <taxon>Clostridia</taxon>
        <taxon>Lachnospirales</taxon>
        <taxon>Anaerotignaceae</taxon>
        <taxon>Anaerotignum</taxon>
    </lineage>
</organism>
<protein>
    <submittedName>
        <fullName evidence="1">Bifunctional adenosylcobinamide kinase/adenosylcobinamide-phosphate guanylyltransferase</fullName>
    </submittedName>
</protein>
<dbReference type="Pfam" id="PF02283">
    <property type="entry name" value="CobU"/>
    <property type="match status" value="1"/>
</dbReference>
<sequence>MILITGGLFSGKKTFARELLREGQTLEEAAVWEVQELVRQEMAEEDVVFLAEELAKKQMVLFTETGGGVVPMDPKERQCRELAGRLGCLLAQRAETVVRLYCGIPLVLKGRLEE</sequence>
<dbReference type="GO" id="GO:0016301">
    <property type="term" value="F:kinase activity"/>
    <property type="evidence" value="ECO:0007669"/>
    <property type="project" value="UniProtKB-KW"/>
</dbReference>
<keyword evidence="2" id="KW-1185">Reference proteome</keyword>
<dbReference type="InterPro" id="IPR003203">
    <property type="entry name" value="CobU/CobP"/>
</dbReference>
<comment type="caution">
    <text evidence="1">The sequence shown here is derived from an EMBL/GenBank/DDBJ whole genome shotgun (WGS) entry which is preliminary data.</text>
</comment>
<dbReference type="Proteomes" id="UP000729290">
    <property type="component" value="Unassembled WGS sequence"/>
</dbReference>
<name>A0ABS2GBT8_9FIRM</name>
<dbReference type="InterPro" id="IPR027417">
    <property type="entry name" value="P-loop_NTPase"/>
</dbReference>
<proteinExistence type="predicted"/>
<reference evidence="1 2" key="1">
    <citation type="journal article" date="2021" name="Sci. Rep.">
        <title>The distribution of antibiotic resistance genes in chicken gut microbiota commensals.</title>
        <authorList>
            <person name="Juricova H."/>
            <person name="Matiasovicova J."/>
            <person name="Kubasova T."/>
            <person name="Cejkova D."/>
            <person name="Rychlik I."/>
        </authorList>
    </citation>
    <scope>NUCLEOTIDE SEQUENCE [LARGE SCALE GENOMIC DNA]</scope>
    <source>
        <strain evidence="1 2">An431b</strain>
    </source>
</reference>
<keyword evidence="1" id="KW-0548">Nucleotidyltransferase</keyword>